<dbReference type="AlphaFoldDB" id="A0A2V3DNW4"/>
<evidence type="ECO:0000313" key="2">
    <source>
        <dbReference type="Proteomes" id="UP000246303"/>
    </source>
</evidence>
<protein>
    <submittedName>
        <fullName evidence="1">Uncharacterized protein</fullName>
    </submittedName>
</protein>
<sequence>MEQPRPKASCQQLIGLVQRAAMTQALVHGLFVSSDGFASGYEVTLAHDASGVHDVRLGFGACLRDYVAYLENKFTVESIGTRSGLIHQRWNRTPRL</sequence>
<organism evidence="1 2">
    <name type="scientific">Arthrobacter psychrochitiniphilus</name>
    <dbReference type="NCBI Taxonomy" id="291045"/>
    <lineage>
        <taxon>Bacteria</taxon>
        <taxon>Bacillati</taxon>
        <taxon>Actinomycetota</taxon>
        <taxon>Actinomycetes</taxon>
        <taxon>Micrococcales</taxon>
        <taxon>Micrococcaceae</taxon>
        <taxon>Arthrobacter</taxon>
    </lineage>
</organism>
<keyword evidence="2" id="KW-1185">Reference proteome</keyword>
<evidence type="ECO:0000313" key="1">
    <source>
        <dbReference type="EMBL" id="PXA64351.1"/>
    </source>
</evidence>
<comment type="caution">
    <text evidence="1">The sequence shown here is derived from an EMBL/GenBank/DDBJ whole genome shotgun (WGS) entry which is preliminary data.</text>
</comment>
<reference evidence="1 2" key="1">
    <citation type="submission" date="2018-05" db="EMBL/GenBank/DDBJ databases">
        <title>Genetic diversity of glacier-inhabiting Cryobacterium bacteria in China and description of Cryobacterium mengkeensis sp. nov. and Arthrobacter glacialis sp. nov.</title>
        <authorList>
            <person name="Liu Q."/>
            <person name="Xin Y.-H."/>
        </authorList>
    </citation>
    <scope>NUCLEOTIDE SEQUENCE [LARGE SCALE GENOMIC DNA]</scope>
    <source>
        <strain evidence="1 2">GP3</strain>
    </source>
</reference>
<gene>
    <name evidence="1" type="ORF">CVS29_15545</name>
</gene>
<name>A0A2V3DNW4_9MICC</name>
<dbReference type="Proteomes" id="UP000246303">
    <property type="component" value="Unassembled WGS sequence"/>
</dbReference>
<dbReference type="EMBL" id="QHLZ01000012">
    <property type="protein sequence ID" value="PXA64351.1"/>
    <property type="molecule type" value="Genomic_DNA"/>
</dbReference>
<proteinExistence type="predicted"/>
<accession>A0A2V3DNW4</accession>